<dbReference type="KEGG" id="cai:Caci_3889"/>
<proteinExistence type="predicted"/>
<sequence length="928" mass="102854">MAKRQSSNSVEHPWPTDATAKQLYGTAFRCAEPDCREPLYRKNSATGQTLLNSRIAHICARSENGPRWDAAMTEDDNRSADNLLLLCQKHASEIDDTPDDFPVPLLRGWKRAQLAEHERCRQGWEISDEQAAEVTRLSFTLEQLVDAITDLMPFSPRQRSRTEALDLADARLHAGRRERLSMVASDRVEDVLRWTAALPDPAVEVPLGQLRVLVAPMGAGKTEQAARWFEAALQDARDDDAVAVPVWLEAREAVNGLEDAVRSRLGQDPKAVCCVVVNDLERIDPVDADRLLSEARQMVGVWPMVAILATAQPGVTADHTVCMEVEAWAIERGAELMRVASGTDMPWRLWSPETTELVRRPLTALALAGRLVAGGDTGVSRLQLLRDLPRTIVQSRRPRDASPQVWQALERLAIRILQEHGPVPAEAIGNESEVWQLTDTRLVVEHDGVLSFALPAFEQYFGAHAITSGTFDIESAASRASFPFWRYAIAFAIATRPDSAQREQLLCRVARTNPAALSWVLNEIKPNQSHHPVTTRTQDTLPASAPTAANPDSDNAEADPAIASASWLREAFEALLEGYGPFAASLAPHHEGRLLQWGAHLNAGYLTVSEHWENTTPAVVSLPDFSHLRELRPGGWRSSRMFPEPAGDYSRWQWARDRILATLTDAIQRRTLATSVGTHLTHERLWVLADFAMSTAGTRLQRDAIALGDLRQAVAAMMETVNTSVSATWQHIGHTVSSADIIWLNEQLAHQEGEALLRPWPPSDLVGTPRMRWQGYSPDTAVSMTAEILAEAVAGYRDLVETNLPAFGPALGLYSLLPARVEGTITYSEAPGEYPPRLNFAWIPDPALDPRAPTPVELRTENEPGRRPYWHTPKGPRPASRTAYHIPMLEDGITPLGNTRPSTNLAYEWLARDLHALGWLKDPTTFHE</sequence>
<dbReference type="eggNOG" id="COG5635">
    <property type="taxonomic scope" value="Bacteria"/>
</dbReference>
<keyword evidence="3" id="KW-1185">Reference proteome</keyword>
<dbReference type="OrthoDB" id="5379188at2"/>
<evidence type="ECO:0000256" key="1">
    <source>
        <dbReference type="SAM" id="MobiDB-lite"/>
    </source>
</evidence>
<evidence type="ECO:0000313" key="3">
    <source>
        <dbReference type="Proteomes" id="UP000000851"/>
    </source>
</evidence>
<dbReference type="EMBL" id="CP001700">
    <property type="protein sequence ID" value="ACU72777.1"/>
    <property type="molecule type" value="Genomic_DNA"/>
</dbReference>
<feature type="region of interest" description="Disordered" evidence="1">
    <location>
        <begin position="528"/>
        <end position="557"/>
    </location>
</feature>
<name>C7QDI4_CATAD</name>
<accession>C7QDI4</accession>
<feature type="region of interest" description="Disordered" evidence="1">
    <location>
        <begin position="858"/>
        <end position="880"/>
    </location>
</feature>
<evidence type="ECO:0000313" key="2">
    <source>
        <dbReference type="EMBL" id="ACU72777.1"/>
    </source>
</evidence>
<dbReference type="HOGENOM" id="CLU_314898_0_0_11"/>
<reference evidence="2 3" key="1">
    <citation type="journal article" date="2009" name="Stand. Genomic Sci.">
        <title>Complete genome sequence of Catenulispora acidiphila type strain (ID 139908).</title>
        <authorList>
            <person name="Copeland A."/>
            <person name="Lapidus A."/>
            <person name="Glavina Del Rio T."/>
            <person name="Nolan M."/>
            <person name="Lucas S."/>
            <person name="Chen F."/>
            <person name="Tice H."/>
            <person name="Cheng J.F."/>
            <person name="Bruce D."/>
            <person name="Goodwin L."/>
            <person name="Pitluck S."/>
            <person name="Mikhailova N."/>
            <person name="Pati A."/>
            <person name="Ivanova N."/>
            <person name="Mavromatis K."/>
            <person name="Chen A."/>
            <person name="Palaniappan K."/>
            <person name="Chain P."/>
            <person name="Land M."/>
            <person name="Hauser L."/>
            <person name="Chang Y.J."/>
            <person name="Jeffries C.D."/>
            <person name="Chertkov O."/>
            <person name="Brettin T."/>
            <person name="Detter J.C."/>
            <person name="Han C."/>
            <person name="Ali Z."/>
            <person name="Tindall B.J."/>
            <person name="Goker M."/>
            <person name="Bristow J."/>
            <person name="Eisen J.A."/>
            <person name="Markowitz V."/>
            <person name="Hugenholtz P."/>
            <person name="Kyrpides N.C."/>
            <person name="Klenk H.P."/>
        </authorList>
    </citation>
    <scope>NUCLEOTIDE SEQUENCE [LARGE SCALE GENOMIC DNA]</scope>
    <source>
        <strain evidence="3">DSM 44928 / JCM 14897 / NBRC 102108 / NRRL B-24433 / ID139908</strain>
    </source>
</reference>
<protein>
    <submittedName>
        <fullName evidence="2">Uncharacterized protein</fullName>
    </submittedName>
</protein>
<dbReference type="InParanoid" id="C7QDI4"/>
<dbReference type="Proteomes" id="UP000000851">
    <property type="component" value="Chromosome"/>
</dbReference>
<organism evidence="2 3">
    <name type="scientific">Catenulispora acidiphila (strain DSM 44928 / JCM 14897 / NBRC 102108 / NRRL B-24433 / ID139908)</name>
    <dbReference type="NCBI Taxonomy" id="479433"/>
    <lineage>
        <taxon>Bacteria</taxon>
        <taxon>Bacillati</taxon>
        <taxon>Actinomycetota</taxon>
        <taxon>Actinomycetes</taxon>
        <taxon>Catenulisporales</taxon>
        <taxon>Catenulisporaceae</taxon>
        <taxon>Catenulispora</taxon>
    </lineage>
</organism>
<gene>
    <name evidence="2" type="ordered locus">Caci_3889</name>
</gene>
<feature type="compositionally biased region" description="Polar residues" evidence="1">
    <location>
        <begin position="528"/>
        <end position="541"/>
    </location>
</feature>
<dbReference type="RefSeq" id="WP_015792506.1">
    <property type="nucleotide sequence ID" value="NC_013131.1"/>
</dbReference>
<dbReference type="AlphaFoldDB" id="C7QDI4"/>